<proteinExistence type="predicted"/>
<protein>
    <submittedName>
        <fullName evidence="1">Uncharacterized protein</fullName>
    </submittedName>
</protein>
<name>A0A1V9XJ31_9ACAR</name>
<evidence type="ECO:0000313" key="1">
    <source>
        <dbReference type="EMBL" id="OQR73393.1"/>
    </source>
</evidence>
<dbReference type="Proteomes" id="UP000192247">
    <property type="component" value="Unassembled WGS sequence"/>
</dbReference>
<reference evidence="1 2" key="1">
    <citation type="journal article" date="2017" name="Gigascience">
        <title>Draft genome of the honey bee ectoparasitic mite, Tropilaelaps mercedesae, is shaped by the parasitic life history.</title>
        <authorList>
            <person name="Dong X."/>
            <person name="Armstrong S.D."/>
            <person name="Xia D."/>
            <person name="Makepeace B.L."/>
            <person name="Darby A.C."/>
            <person name="Kadowaki T."/>
        </authorList>
    </citation>
    <scope>NUCLEOTIDE SEQUENCE [LARGE SCALE GENOMIC DNA]</scope>
    <source>
        <strain evidence="1">Wuxi-XJTLU</strain>
    </source>
</reference>
<dbReference type="InParanoid" id="A0A1V9XJ31"/>
<sequence length="87" mass="9681">MSSKGSSKPSRPCPKAYGLGSCQPVLLIALTVSSVMVDGARVVELTERTWTKMLFNEWMVALLKSHNECFGAQKEHMQFCKFWNLGG</sequence>
<dbReference type="EMBL" id="MNPL01010020">
    <property type="protein sequence ID" value="OQR73393.1"/>
    <property type="molecule type" value="Genomic_DNA"/>
</dbReference>
<accession>A0A1V9XJ31</accession>
<evidence type="ECO:0000313" key="2">
    <source>
        <dbReference type="Proteomes" id="UP000192247"/>
    </source>
</evidence>
<gene>
    <name evidence="1" type="ORF">BIW11_03587</name>
</gene>
<comment type="caution">
    <text evidence="1">The sequence shown here is derived from an EMBL/GenBank/DDBJ whole genome shotgun (WGS) entry which is preliminary data.</text>
</comment>
<organism evidence="1 2">
    <name type="scientific">Tropilaelaps mercedesae</name>
    <dbReference type="NCBI Taxonomy" id="418985"/>
    <lineage>
        <taxon>Eukaryota</taxon>
        <taxon>Metazoa</taxon>
        <taxon>Ecdysozoa</taxon>
        <taxon>Arthropoda</taxon>
        <taxon>Chelicerata</taxon>
        <taxon>Arachnida</taxon>
        <taxon>Acari</taxon>
        <taxon>Parasitiformes</taxon>
        <taxon>Mesostigmata</taxon>
        <taxon>Gamasina</taxon>
        <taxon>Dermanyssoidea</taxon>
        <taxon>Laelapidae</taxon>
        <taxon>Tropilaelaps</taxon>
    </lineage>
</organism>
<dbReference type="AlphaFoldDB" id="A0A1V9XJ31"/>
<keyword evidence="2" id="KW-1185">Reference proteome</keyword>